<evidence type="ECO:0000313" key="1">
    <source>
        <dbReference type="EMBL" id="KAH8018553.1"/>
    </source>
</evidence>
<dbReference type="AlphaFoldDB" id="A0A9J6D9D4"/>
<proteinExistence type="predicted"/>
<protein>
    <submittedName>
        <fullName evidence="1">Uncharacterized protein</fullName>
    </submittedName>
</protein>
<organism evidence="1 2">
    <name type="scientific">Rhipicephalus microplus</name>
    <name type="common">Cattle tick</name>
    <name type="synonym">Boophilus microplus</name>
    <dbReference type="NCBI Taxonomy" id="6941"/>
    <lineage>
        <taxon>Eukaryota</taxon>
        <taxon>Metazoa</taxon>
        <taxon>Ecdysozoa</taxon>
        <taxon>Arthropoda</taxon>
        <taxon>Chelicerata</taxon>
        <taxon>Arachnida</taxon>
        <taxon>Acari</taxon>
        <taxon>Parasitiformes</taxon>
        <taxon>Ixodida</taxon>
        <taxon>Ixodoidea</taxon>
        <taxon>Ixodidae</taxon>
        <taxon>Rhipicephalinae</taxon>
        <taxon>Rhipicephalus</taxon>
        <taxon>Boophilus</taxon>
    </lineage>
</organism>
<evidence type="ECO:0000313" key="2">
    <source>
        <dbReference type="Proteomes" id="UP000821866"/>
    </source>
</evidence>
<comment type="caution">
    <text evidence="1">The sequence shown here is derived from an EMBL/GenBank/DDBJ whole genome shotgun (WGS) entry which is preliminary data.</text>
</comment>
<gene>
    <name evidence="1" type="ORF">HPB51_008882</name>
</gene>
<name>A0A9J6D9D4_RHIMP</name>
<keyword evidence="2" id="KW-1185">Reference proteome</keyword>
<sequence>MPRLDVARDLLVRLGRNRPNRPVTPGHNHQAVLVLLRPRRYTGEVGCKGRAEEATEHLRHAVAAASSEPTEISPRPRVLCRFPSHCFIRWPAFDVWAGAKHRAVVPVVCSWSVPRGDSAWCQTLSCAARRRWWRQRVKSVLNSSPTTCFSVLQSHLRFSSCTLTDVHAA</sequence>
<reference evidence="1" key="1">
    <citation type="journal article" date="2020" name="Cell">
        <title>Large-Scale Comparative Analyses of Tick Genomes Elucidate Their Genetic Diversity and Vector Capacities.</title>
        <authorList>
            <consortium name="Tick Genome and Microbiome Consortium (TIGMIC)"/>
            <person name="Jia N."/>
            <person name="Wang J."/>
            <person name="Shi W."/>
            <person name="Du L."/>
            <person name="Sun Y."/>
            <person name="Zhan W."/>
            <person name="Jiang J.F."/>
            <person name="Wang Q."/>
            <person name="Zhang B."/>
            <person name="Ji P."/>
            <person name="Bell-Sakyi L."/>
            <person name="Cui X.M."/>
            <person name="Yuan T.T."/>
            <person name="Jiang B.G."/>
            <person name="Yang W.F."/>
            <person name="Lam T.T."/>
            <person name="Chang Q.C."/>
            <person name="Ding S.J."/>
            <person name="Wang X.J."/>
            <person name="Zhu J.G."/>
            <person name="Ruan X.D."/>
            <person name="Zhao L."/>
            <person name="Wei J.T."/>
            <person name="Ye R.Z."/>
            <person name="Que T.C."/>
            <person name="Du C.H."/>
            <person name="Zhou Y.H."/>
            <person name="Cheng J.X."/>
            <person name="Dai P.F."/>
            <person name="Guo W.B."/>
            <person name="Han X.H."/>
            <person name="Huang E.J."/>
            <person name="Li L.F."/>
            <person name="Wei W."/>
            <person name="Gao Y.C."/>
            <person name="Liu J.Z."/>
            <person name="Shao H.Z."/>
            <person name="Wang X."/>
            <person name="Wang C.C."/>
            <person name="Yang T.C."/>
            <person name="Huo Q.B."/>
            <person name="Li W."/>
            <person name="Chen H.Y."/>
            <person name="Chen S.E."/>
            <person name="Zhou L.G."/>
            <person name="Ni X.B."/>
            <person name="Tian J.H."/>
            <person name="Sheng Y."/>
            <person name="Liu T."/>
            <person name="Pan Y.S."/>
            <person name="Xia L.Y."/>
            <person name="Li J."/>
            <person name="Zhao F."/>
            <person name="Cao W.C."/>
        </authorList>
    </citation>
    <scope>NUCLEOTIDE SEQUENCE</scope>
    <source>
        <strain evidence="1">Rmic-2018</strain>
    </source>
</reference>
<reference evidence="1" key="2">
    <citation type="submission" date="2021-09" db="EMBL/GenBank/DDBJ databases">
        <authorList>
            <person name="Jia N."/>
            <person name="Wang J."/>
            <person name="Shi W."/>
            <person name="Du L."/>
            <person name="Sun Y."/>
            <person name="Zhan W."/>
            <person name="Jiang J."/>
            <person name="Wang Q."/>
            <person name="Zhang B."/>
            <person name="Ji P."/>
            <person name="Sakyi L.B."/>
            <person name="Cui X."/>
            <person name="Yuan T."/>
            <person name="Jiang B."/>
            <person name="Yang W."/>
            <person name="Lam T.T.-Y."/>
            <person name="Chang Q."/>
            <person name="Ding S."/>
            <person name="Wang X."/>
            <person name="Zhu J."/>
            <person name="Ruan X."/>
            <person name="Zhao L."/>
            <person name="Wei J."/>
            <person name="Que T."/>
            <person name="Du C."/>
            <person name="Cheng J."/>
            <person name="Dai P."/>
            <person name="Han X."/>
            <person name="Huang E."/>
            <person name="Gao Y."/>
            <person name="Liu J."/>
            <person name="Shao H."/>
            <person name="Ye R."/>
            <person name="Li L."/>
            <person name="Wei W."/>
            <person name="Wang X."/>
            <person name="Wang C."/>
            <person name="Huo Q."/>
            <person name="Li W."/>
            <person name="Guo W."/>
            <person name="Chen H."/>
            <person name="Chen S."/>
            <person name="Zhou L."/>
            <person name="Zhou L."/>
            <person name="Ni X."/>
            <person name="Tian J."/>
            <person name="Zhou Y."/>
            <person name="Sheng Y."/>
            <person name="Liu T."/>
            <person name="Pan Y."/>
            <person name="Xia L."/>
            <person name="Li J."/>
            <person name="Zhao F."/>
            <person name="Cao W."/>
        </authorList>
    </citation>
    <scope>NUCLEOTIDE SEQUENCE</scope>
    <source>
        <strain evidence="1">Rmic-2018</strain>
        <tissue evidence="1">Larvae</tissue>
    </source>
</reference>
<dbReference type="EMBL" id="JABSTU010000010">
    <property type="protein sequence ID" value="KAH8018553.1"/>
    <property type="molecule type" value="Genomic_DNA"/>
</dbReference>
<dbReference type="Proteomes" id="UP000821866">
    <property type="component" value="Chromosome 8"/>
</dbReference>
<accession>A0A9J6D9D4</accession>